<sequence length="98" mass="9362">MTVRDRAYGARLGPAIGDALGMPGSIEARGVEPAPDGERVSAGLYAAFGLRPAAKPAPVPAGGPVVRPAGGPVAGTAGRPVAGTAGLAGGARHAGADR</sequence>
<name>A0ABP9S2G9_9ACTN</name>
<evidence type="ECO:0000313" key="2">
    <source>
        <dbReference type="EMBL" id="GAA5189740.1"/>
    </source>
</evidence>
<dbReference type="RefSeq" id="WP_345632182.1">
    <property type="nucleotide sequence ID" value="NZ_BAABJQ010000013.1"/>
</dbReference>
<gene>
    <name evidence="2" type="ORF">GCM10023322_43110</name>
</gene>
<proteinExistence type="predicted"/>
<accession>A0ABP9S2G9</accession>
<keyword evidence="3" id="KW-1185">Reference proteome</keyword>
<evidence type="ECO:0000313" key="3">
    <source>
        <dbReference type="Proteomes" id="UP001501570"/>
    </source>
</evidence>
<reference evidence="3" key="1">
    <citation type="journal article" date="2019" name="Int. J. Syst. Evol. Microbiol.">
        <title>The Global Catalogue of Microorganisms (GCM) 10K type strain sequencing project: providing services to taxonomists for standard genome sequencing and annotation.</title>
        <authorList>
            <consortium name="The Broad Institute Genomics Platform"/>
            <consortium name="The Broad Institute Genome Sequencing Center for Infectious Disease"/>
            <person name="Wu L."/>
            <person name="Ma J."/>
        </authorList>
    </citation>
    <scope>NUCLEOTIDE SEQUENCE [LARGE SCALE GENOMIC DNA]</scope>
    <source>
        <strain evidence="3">JCM 18304</strain>
    </source>
</reference>
<organism evidence="2 3">
    <name type="scientific">Rugosimonospora acidiphila</name>
    <dbReference type="NCBI Taxonomy" id="556531"/>
    <lineage>
        <taxon>Bacteria</taxon>
        <taxon>Bacillati</taxon>
        <taxon>Actinomycetota</taxon>
        <taxon>Actinomycetes</taxon>
        <taxon>Micromonosporales</taxon>
        <taxon>Micromonosporaceae</taxon>
        <taxon>Rugosimonospora</taxon>
    </lineage>
</organism>
<evidence type="ECO:0000256" key="1">
    <source>
        <dbReference type="SAM" id="MobiDB-lite"/>
    </source>
</evidence>
<dbReference type="EMBL" id="BAABJQ010000013">
    <property type="protein sequence ID" value="GAA5189740.1"/>
    <property type="molecule type" value="Genomic_DNA"/>
</dbReference>
<dbReference type="Proteomes" id="UP001501570">
    <property type="component" value="Unassembled WGS sequence"/>
</dbReference>
<feature type="region of interest" description="Disordered" evidence="1">
    <location>
        <begin position="70"/>
        <end position="98"/>
    </location>
</feature>
<protein>
    <submittedName>
        <fullName evidence="2">Uncharacterized protein</fullName>
    </submittedName>
</protein>
<comment type="caution">
    <text evidence="2">The sequence shown here is derived from an EMBL/GenBank/DDBJ whole genome shotgun (WGS) entry which is preliminary data.</text>
</comment>